<evidence type="ECO:0000313" key="1">
    <source>
        <dbReference type="EMBL" id="KAJ7218516.1"/>
    </source>
</evidence>
<gene>
    <name evidence="1" type="ORF">GGX14DRAFT_695713</name>
</gene>
<protein>
    <submittedName>
        <fullName evidence="1">Uncharacterized protein</fullName>
    </submittedName>
</protein>
<reference evidence="1" key="1">
    <citation type="submission" date="2023-03" db="EMBL/GenBank/DDBJ databases">
        <title>Massive genome expansion in bonnet fungi (Mycena s.s.) driven by repeated elements and novel gene families across ecological guilds.</title>
        <authorList>
            <consortium name="Lawrence Berkeley National Laboratory"/>
            <person name="Harder C.B."/>
            <person name="Miyauchi S."/>
            <person name="Viragh M."/>
            <person name="Kuo A."/>
            <person name="Thoen E."/>
            <person name="Andreopoulos B."/>
            <person name="Lu D."/>
            <person name="Skrede I."/>
            <person name="Drula E."/>
            <person name="Henrissat B."/>
            <person name="Morin E."/>
            <person name="Kohler A."/>
            <person name="Barry K."/>
            <person name="LaButti K."/>
            <person name="Morin E."/>
            <person name="Salamov A."/>
            <person name="Lipzen A."/>
            <person name="Mereny Z."/>
            <person name="Hegedus B."/>
            <person name="Baldrian P."/>
            <person name="Stursova M."/>
            <person name="Weitz H."/>
            <person name="Taylor A."/>
            <person name="Grigoriev I.V."/>
            <person name="Nagy L.G."/>
            <person name="Martin F."/>
            <person name="Kauserud H."/>
        </authorList>
    </citation>
    <scope>NUCLEOTIDE SEQUENCE</scope>
    <source>
        <strain evidence="1">9144</strain>
    </source>
</reference>
<dbReference type="Proteomes" id="UP001219525">
    <property type="component" value="Unassembled WGS sequence"/>
</dbReference>
<proteinExistence type="predicted"/>
<name>A0AAD6VS23_9AGAR</name>
<accession>A0AAD6VS23</accession>
<keyword evidence="2" id="KW-1185">Reference proteome</keyword>
<organism evidence="1 2">
    <name type="scientific">Mycena pura</name>
    <dbReference type="NCBI Taxonomy" id="153505"/>
    <lineage>
        <taxon>Eukaryota</taxon>
        <taxon>Fungi</taxon>
        <taxon>Dikarya</taxon>
        <taxon>Basidiomycota</taxon>
        <taxon>Agaricomycotina</taxon>
        <taxon>Agaricomycetes</taxon>
        <taxon>Agaricomycetidae</taxon>
        <taxon>Agaricales</taxon>
        <taxon>Marasmiineae</taxon>
        <taxon>Mycenaceae</taxon>
        <taxon>Mycena</taxon>
    </lineage>
</organism>
<dbReference type="AlphaFoldDB" id="A0AAD6VS23"/>
<comment type="caution">
    <text evidence="1">The sequence shown here is derived from an EMBL/GenBank/DDBJ whole genome shotgun (WGS) entry which is preliminary data.</text>
</comment>
<dbReference type="EMBL" id="JARJCW010000012">
    <property type="protein sequence ID" value="KAJ7218516.1"/>
    <property type="molecule type" value="Genomic_DNA"/>
</dbReference>
<sequence length="417" mass="43256">MYKRSISGFICWLLGFPVASVSFVRYTAKCLFGVPFVDTYAQTEDVGPVTAVTLWQFGFVRLLGGTLGTLPLIPLGTAPGGVATTYLCQALNAGVVTITNEEGFLMSGTIPSATPRTVVASASGWFEPFDNDPTQTGRTIACSLVNSVFGDCVVISGASTATGNSGLPTPAVFQVSLTAPPAVTPTSSIALTVPPTSVVLPGPPTVSENRQGTADLMAPTQTGLLLDMHTAVAGMASWDEARLLLNARCRPSSRRCWPGVCARMSWGGSGAAAPATPALAEAAELGRGAAARGRAPPSSRCCWPGERRGAVRVSEHGHGELGRGTAARGRAPPSRCCWPGACARTSWGGVPLLMLVSRDTRAALALILARPLAPGAGDGPAAGAASPRGAVMLAQMSHALYMVPAARDLRERGWWWW</sequence>
<evidence type="ECO:0000313" key="2">
    <source>
        <dbReference type="Proteomes" id="UP001219525"/>
    </source>
</evidence>